<evidence type="ECO:0000259" key="1">
    <source>
        <dbReference type="Pfam" id="PF13391"/>
    </source>
</evidence>
<reference evidence="3 4" key="1">
    <citation type="submission" date="2019-09" db="EMBL/GenBank/DDBJ databases">
        <title>Wenzhouxiangella sp. Genome sequencing and assembly.</title>
        <authorList>
            <person name="Zhang R."/>
        </authorList>
    </citation>
    <scope>NUCLEOTIDE SEQUENCE [LARGE SCALE GENOMIC DNA]</scope>
    <source>
        <strain evidence="3 4">W260</strain>
    </source>
</reference>
<evidence type="ECO:0000259" key="2">
    <source>
        <dbReference type="Pfam" id="PF26340"/>
    </source>
</evidence>
<gene>
    <name evidence="3" type="ORF">F3N42_09515</name>
</gene>
<dbReference type="Pfam" id="PF13391">
    <property type="entry name" value="HNH_2"/>
    <property type="match status" value="1"/>
</dbReference>
<accession>A0A5N0T952</accession>
<comment type="caution">
    <text evidence="3">The sequence shown here is derived from an EMBL/GenBank/DDBJ whole genome shotgun (WGS) entry which is preliminary data.</text>
</comment>
<proteinExistence type="predicted"/>
<dbReference type="EMBL" id="VYXP01000005">
    <property type="protein sequence ID" value="KAA9131545.1"/>
    <property type="molecule type" value="Genomic_DNA"/>
</dbReference>
<evidence type="ECO:0000313" key="4">
    <source>
        <dbReference type="Proteomes" id="UP000325372"/>
    </source>
</evidence>
<dbReference type="InterPro" id="IPR058813">
    <property type="entry name" value="DNA-SBD_ScoMcrA"/>
</dbReference>
<organism evidence="3 4">
    <name type="scientific">Marinihelvus fidelis</name>
    <dbReference type="NCBI Taxonomy" id="2613842"/>
    <lineage>
        <taxon>Bacteria</taxon>
        <taxon>Pseudomonadati</taxon>
        <taxon>Pseudomonadota</taxon>
        <taxon>Gammaproteobacteria</taxon>
        <taxon>Chromatiales</taxon>
        <taxon>Wenzhouxiangellaceae</taxon>
        <taxon>Marinihelvus</taxon>
    </lineage>
</organism>
<feature type="domain" description="HNH nuclease" evidence="1">
    <location>
        <begin position="190"/>
        <end position="243"/>
    </location>
</feature>
<dbReference type="RefSeq" id="WP_150864194.1">
    <property type="nucleotide sequence ID" value="NZ_VYXP01000005.1"/>
</dbReference>
<feature type="domain" description="ScoMcrA-like DNA sulfur-binding" evidence="2">
    <location>
        <begin position="4"/>
        <end position="154"/>
    </location>
</feature>
<dbReference type="Pfam" id="PF26340">
    <property type="entry name" value="DNA-SBD_ScoMcrA"/>
    <property type="match status" value="1"/>
</dbReference>
<dbReference type="Proteomes" id="UP000325372">
    <property type="component" value="Unassembled WGS sequence"/>
</dbReference>
<keyword evidence="4" id="KW-1185">Reference proteome</keyword>
<dbReference type="AlphaFoldDB" id="A0A5N0T952"/>
<dbReference type="PIRSF" id="PIRSF030850">
    <property type="entry name" value="UCP030850"/>
    <property type="match status" value="1"/>
</dbReference>
<dbReference type="InterPro" id="IPR003615">
    <property type="entry name" value="HNH_nuc"/>
</dbReference>
<dbReference type="InterPro" id="IPR011396">
    <property type="entry name" value="PT_DNA_restrict"/>
</dbReference>
<dbReference type="NCBIfam" id="NF045808">
    <property type="entry name" value="PT-DNA_restrict"/>
    <property type="match status" value="1"/>
</dbReference>
<protein>
    <submittedName>
        <fullName evidence="3">Uncharacterized protein</fullName>
    </submittedName>
</protein>
<sequence length="310" mass="34515">MNREQLLETVAGLNTFRSGERRAPHKPLLVLSALAELQQGRDRLPFNDARSMLLPLLNAWAPPVATRHQPELPYWHLRGDGIWEVEGDEYLPRQAGGFPKMGALAETQAGFTPEVLGLLKHDPTLAGEIADTVLNRYFPESAREEIIAAVGLDEAALFNAVADTEPMAARRQARNPRFRQDVLRAYEHRCAATGFRAALAGTYFGCEAAHVQWHAYEGPDMVSNGLCLEPTLHKLFDAGAWSLTDNHEILVSREFTGSDTAVARLRDLHGKPLRQPIPGEPKVSVDYIRWHREPELGGVFRGPSLAGWHR</sequence>
<evidence type="ECO:0000313" key="3">
    <source>
        <dbReference type="EMBL" id="KAA9131545.1"/>
    </source>
</evidence>
<name>A0A5N0T952_9GAMM</name>